<keyword evidence="5" id="KW-1185">Reference proteome</keyword>
<dbReference type="Gene3D" id="4.10.240.10">
    <property type="entry name" value="Zn(2)-C6 fungal-type DNA-binding domain"/>
    <property type="match status" value="1"/>
</dbReference>
<dbReference type="InterPro" id="IPR036864">
    <property type="entry name" value="Zn2-C6_fun-type_DNA-bd_sf"/>
</dbReference>
<dbReference type="InterPro" id="IPR001138">
    <property type="entry name" value="Zn2Cys6_DnaBD"/>
</dbReference>
<dbReference type="OrthoDB" id="4779207at2759"/>
<evidence type="ECO:0000313" key="4">
    <source>
        <dbReference type="EMBL" id="GAP85179.1"/>
    </source>
</evidence>
<dbReference type="GO" id="GO:0000981">
    <property type="term" value="F:DNA-binding transcription factor activity, RNA polymerase II-specific"/>
    <property type="evidence" value="ECO:0007669"/>
    <property type="project" value="InterPro"/>
</dbReference>
<name>A0A1S7UP39_ROSNE</name>
<organism evidence="4">
    <name type="scientific">Rosellinia necatrix</name>
    <name type="common">White root-rot fungus</name>
    <dbReference type="NCBI Taxonomy" id="77044"/>
    <lineage>
        <taxon>Eukaryota</taxon>
        <taxon>Fungi</taxon>
        <taxon>Dikarya</taxon>
        <taxon>Ascomycota</taxon>
        <taxon>Pezizomycotina</taxon>
        <taxon>Sordariomycetes</taxon>
        <taxon>Xylariomycetidae</taxon>
        <taxon>Xylariales</taxon>
        <taxon>Xylariaceae</taxon>
        <taxon>Rosellinia</taxon>
    </lineage>
</organism>
<accession>A0A1S7UP39</accession>
<feature type="region of interest" description="Disordered" evidence="2">
    <location>
        <begin position="391"/>
        <end position="411"/>
    </location>
</feature>
<dbReference type="AlphaFoldDB" id="A0A1S7UP39"/>
<feature type="domain" description="Zn(2)-C6 fungal-type" evidence="3">
    <location>
        <begin position="25"/>
        <end position="56"/>
    </location>
</feature>
<keyword evidence="1" id="KW-0539">Nucleus</keyword>
<sequence>MAQILAQRRDDVRSSSLQKPPRRLACRRCSRQKLQCRWEELGDQACIRCHRAGVLCTTSTPRRLGRPIQGHKSSAPAKGVGDTRKEQQEIGDEISFDFGSTPDDSGAQPIFPEWPAPVPLSGVNSVPDSDVLYIGGEMATQAATEESWSSNNSTQDLYSIGTMLDPRISVADVASIPDFQTLSPGLPHDPALSDCHHQVSPETPTSDVRRFWDLQMTLDAQLTRIRPTAEDGTTTTNDVSPSVAKQKRPQLPIDDIARSTHTFINLLHRSRPLAPKGDDATPQPSASPLATANLLSGMDTPTLCMVVSCYSRLMDVYDETFKYIKGELQGFSSHSSTCRLIVPSLQIGNFCLDDGYLLHRIIVVRVLLDLLRHTEKCMGIIGEHAVLRRESADPASQRNQGNGGRFDCPGGLSGTGDKISKVIMALEADGPGVVSRSTESLRRNIEIVQQHLECAWP</sequence>
<feature type="region of interest" description="Disordered" evidence="2">
    <location>
        <begin position="65"/>
        <end position="87"/>
    </location>
</feature>
<evidence type="ECO:0000259" key="3">
    <source>
        <dbReference type="PROSITE" id="PS00463"/>
    </source>
</evidence>
<dbReference type="SUPFAM" id="SSF57701">
    <property type="entry name" value="Zn2/Cys6 DNA-binding domain"/>
    <property type="match status" value="1"/>
</dbReference>
<dbReference type="EMBL" id="DF977467">
    <property type="protein sequence ID" value="GAP85179.1"/>
    <property type="molecule type" value="Genomic_DNA"/>
</dbReference>
<reference evidence="4" key="1">
    <citation type="submission" date="2016-03" db="EMBL/GenBank/DDBJ databases">
        <title>Draft genome sequence of Rosellinia necatrix.</title>
        <authorList>
            <person name="Kanematsu S."/>
        </authorList>
    </citation>
    <scope>NUCLEOTIDE SEQUENCE [LARGE SCALE GENOMIC DNA]</scope>
    <source>
        <strain evidence="4">W97</strain>
    </source>
</reference>
<dbReference type="STRING" id="77044.A0A1S7UP39"/>
<proteinExistence type="predicted"/>
<evidence type="ECO:0000256" key="2">
    <source>
        <dbReference type="SAM" id="MobiDB-lite"/>
    </source>
</evidence>
<evidence type="ECO:0000256" key="1">
    <source>
        <dbReference type="ARBA" id="ARBA00023242"/>
    </source>
</evidence>
<gene>
    <name evidence="4" type="ORF">SAMD00023353_2201160</name>
</gene>
<evidence type="ECO:0000313" key="5">
    <source>
        <dbReference type="Proteomes" id="UP000054516"/>
    </source>
</evidence>
<dbReference type="PROSITE" id="PS00463">
    <property type="entry name" value="ZN2_CY6_FUNGAL_1"/>
    <property type="match status" value="1"/>
</dbReference>
<dbReference type="GO" id="GO:0008270">
    <property type="term" value="F:zinc ion binding"/>
    <property type="evidence" value="ECO:0007669"/>
    <property type="project" value="InterPro"/>
</dbReference>
<dbReference type="Proteomes" id="UP000054516">
    <property type="component" value="Unassembled WGS sequence"/>
</dbReference>
<protein>
    <submittedName>
        <fullName evidence="4">Putative C6 zinc finger domain-containing protein</fullName>
    </submittedName>
</protein>